<dbReference type="InterPro" id="IPR017438">
    <property type="entry name" value="ATP-NAD_kinase_N"/>
</dbReference>
<dbReference type="Proteomes" id="UP000627538">
    <property type="component" value="Unassembled WGS sequence"/>
</dbReference>
<keyword evidence="3" id="KW-1185">Reference proteome</keyword>
<dbReference type="GO" id="GO:0008929">
    <property type="term" value="F:methylglyoxal synthase activity"/>
    <property type="evidence" value="ECO:0007669"/>
    <property type="project" value="InterPro"/>
</dbReference>
<dbReference type="PANTHER" id="PTHR30492:SF0">
    <property type="entry name" value="METHYLGLYOXAL SYNTHASE"/>
    <property type="match status" value="1"/>
</dbReference>
<dbReference type="RefSeq" id="WP_191071350.1">
    <property type="nucleotide sequence ID" value="NZ_CP060506.1"/>
</dbReference>
<proteinExistence type="predicted"/>
<evidence type="ECO:0000313" key="2">
    <source>
        <dbReference type="EMBL" id="MBD3689288.1"/>
    </source>
</evidence>
<comment type="caution">
    <text evidence="2">The sequence shown here is derived from an EMBL/GenBank/DDBJ whole genome shotgun (WGS) entry which is preliminary data.</text>
</comment>
<dbReference type="Gene3D" id="3.40.50.10330">
    <property type="entry name" value="Probable inorganic polyphosphate/atp-NAD kinase, domain 1"/>
    <property type="match status" value="1"/>
</dbReference>
<dbReference type="AlphaFoldDB" id="A0A8I0KU41"/>
<dbReference type="Gene3D" id="2.60.200.40">
    <property type="match status" value="1"/>
</dbReference>
<organism evidence="2 3">
    <name type="scientific">Nanchangia anserum</name>
    <dbReference type="NCBI Taxonomy" id="2692125"/>
    <lineage>
        <taxon>Bacteria</taxon>
        <taxon>Bacillati</taxon>
        <taxon>Actinomycetota</taxon>
        <taxon>Actinomycetes</taxon>
        <taxon>Actinomycetales</taxon>
        <taxon>Actinomycetaceae</taxon>
        <taxon>Nanchangia</taxon>
    </lineage>
</organism>
<keyword evidence="2" id="KW-0808">Transferase</keyword>
<dbReference type="GO" id="GO:0019242">
    <property type="term" value="P:methylglyoxal biosynthetic process"/>
    <property type="evidence" value="ECO:0007669"/>
    <property type="project" value="InterPro"/>
</dbReference>
<dbReference type="SUPFAM" id="SSF111331">
    <property type="entry name" value="NAD kinase/diacylglycerol kinase-like"/>
    <property type="match status" value="1"/>
</dbReference>
<gene>
    <name evidence="2" type="ORF">H8R10_03455</name>
</gene>
<dbReference type="EMBL" id="JACRUO010000001">
    <property type="protein sequence ID" value="MBD3689288.1"/>
    <property type="molecule type" value="Genomic_DNA"/>
</dbReference>
<dbReference type="PANTHER" id="PTHR30492">
    <property type="entry name" value="METHYLGLYOXAL SYNTHASE"/>
    <property type="match status" value="1"/>
</dbReference>
<evidence type="ECO:0000259" key="1">
    <source>
        <dbReference type="PROSITE" id="PS50146"/>
    </source>
</evidence>
<dbReference type="InterPro" id="IPR016064">
    <property type="entry name" value="NAD/diacylglycerol_kinase_sf"/>
</dbReference>
<protein>
    <submittedName>
        <fullName evidence="2">NAD(+)/NADH kinase</fullName>
    </submittedName>
</protein>
<dbReference type="GO" id="GO:0005829">
    <property type="term" value="C:cytosol"/>
    <property type="evidence" value="ECO:0007669"/>
    <property type="project" value="TreeGrafter"/>
</dbReference>
<name>A0A8I0KU41_9ACTO</name>
<accession>A0A8I0KU41</accession>
<dbReference type="InterPro" id="IPR001206">
    <property type="entry name" value="Diacylglycerol_kinase_cat_dom"/>
</dbReference>
<reference evidence="2 3" key="1">
    <citation type="submission" date="2020-08" db="EMBL/GenBank/DDBJ databases">
        <title>Winkia gen. nov., sp. nov., isolated from faeces of the Anser albifrons in China.</title>
        <authorList>
            <person name="Liu Q."/>
        </authorList>
    </citation>
    <scope>NUCLEOTIDE SEQUENCE [LARGE SCALE GENOMIC DNA]</scope>
    <source>
        <strain evidence="2 3">C62</strain>
    </source>
</reference>
<evidence type="ECO:0000313" key="3">
    <source>
        <dbReference type="Proteomes" id="UP000627538"/>
    </source>
</evidence>
<sequence>MSMSLWALGISLVALACAACALVMANLAFRRSRRRPHLTPAALGGLRPTSEDSPARSGGVWVIVNPTKVSDWRQLRATICAAAFAAGWGDPLIIETTEEDPGIGQARAALAGDAGLVLVAGGDGTVRLVCGVLAGSSIPVGILPLGTGNLLARNLGIPIDDLPQACQIAFTGHESALDIGWMRLNGHEQRHPFLVIAGAGFDADMMAGASADWKSRIGWGAYVMSGVRALRNPAMDVTLCYAHTPTPTRLRARTLLFASCGELTAGLTLAPGADPSDGWMEVMAIDVRGGLVGWIELGVHVIARAIGARKRLAPVTATLTTERSTQAQARIESEARRVQVDGDDLGYAHDLEVSLQRHALIVRSL</sequence>
<keyword evidence="2" id="KW-0418">Kinase</keyword>
<dbReference type="InterPro" id="IPR004363">
    <property type="entry name" value="Methylgl_synth"/>
</dbReference>
<feature type="domain" description="DAGKc" evidence="1">
    <location>
        <begin position="55"/>
        <end position="186"/>
    </location>
</feature>
<dbReference type="GO" id="GO:0016301">
    <property type="term" value="F:kinase activity"/>
    <property type="evidence" value="ECO:0007669"/>
    <property type="project" value="UniProtKB-KW"/>
</dbReference>
<dbReference type="PROSITE" id="PS50146">
    <property type="entry name" value="DAGK"/>
    <property type="match status" value="1"/>
</dbReference>
<dbReference type="Pfam" id="PF00781">
    <property type="entry name" value="DAGK_cat"/>
    <property type="match status" value="1"/>
</dbReference>